<evidence type="ECO:0000313" key="2">
    <source>
        <dbReference type="Proteomes" id="UP000256977"/>
    </source>
</evidence>
<proteinExistence type="predicted"/>
<reference evidence="1 2" key="1">
    <citation type="submission" date="2018-07" db="EMBL/GenBank/DDBJ databases">
        <title>Genomic Encyclopedia of Type Strains, Phase III (KMG-III): the genomes of soil and plant-associated and newly described type strains.</title>
        <authorList>
            <person name="Whitman W."/>
        </authorList>
    </citation>
    <scope>NUCLEOTIDE SEQUENCE [LARGE SCALE GENOMIC DNA]</scope>
    <source>
        <strain evidence="1 2">CECT 7287</strain>
    </source>
</reference>
<dbReference type="AlphaFoldDB" id="A0A3D9KJ81"/>
<organism evidence="1 2">
    <name type="scientific">Cohnella phaseoli</name>
    <dbReference type="NCBI Taxonomy" id="456490"/>
    <lineage>
        <taxon>Bacteria</taxon>
        <taxon>Bacillati</taxon>
        <taxon>Bacillota</taxon>
        <taxon>Bacilli</taxon>
        <taxon>Bacillales</taxon>
        <taxon>Paenibacillaceae</taxon>
        <taxon>Cohnella</taxon>
    </lineage>
</organism>
<accession>A0A3D9KJ81</accession>
<dbReference type="EMBL" id="QRDZ01000003">
    <property type="protein sequence ID" value="RED86538.1"/>
    <property type="molecule type" value="Genomic_DNA"/>
</dbReference>
<dbReference type="Proteomes" id="UP000256977">
    <property type="component" value="Unassembled WGS sequence"/>
</dbReference>
<keyword evidence="2" id="KW-1185">Reference proteome</keyword>
<dbReference type="RefSeq" id="WP_116059649.1">
    <property type="nucleotide sequence ID" value="NZ_QRDZ01000003.1"/>
</dbReference>
<sequence length="108" mass="11884">MTTNTNKPQSMEAILGDIVYPALEEILSMKETAIEISETTVLFGEGAVLNSLELVSFIVLVEERVNDNLESGGITLTSEKAMSRSSTPFRTVRTLAEYIDELLEEEAV</sequence>
<evidence type="ECO:0000313" key="1">
    <source>
        <dbReference type="EMBL" id="RED86538.1"/>
    </source>
</evidence>
<dbReference type="InterPro" id="IPR036736">
    <property type="entry name" value="ACP-like_sf"/>
</dbReference>
<dbReference type="OrthoDB" id="7065718at2"/>
<comment type="caution">
    <text evidence="1">The sequence shown here is derived from an EMBL/GenBank/DDBJ whole genome shotgun (WGS) entry which is preliminary data.</text>
</comment>
<protein>
    <recommendedName>
        <fullName evidence="3">Carrier domain-containing protein</fullName>
    </recommendedName>
</protein>
<dbReference type="Gene3D" id="1.10.1200.10">
    <property type="entry name" value="ACP-like"/>
    <property type="match status" value="1"/>
</dbReference>
<name>A0A3D9KJ81_9BACL</name>
<evidence type="ECO:0008006" key="3">
    <source>
        <dbReference type="Google" id="ProtNLM"/>
    </source>
</evidence>
<gene>
    <name evidence="1" type="ORF">DFP98_103393</name>
</gene>